<accession>A0ABQ7JGF5</accession>
<gene>
    <name evidence="1" type="ORF">IE077_003604</name>
</gene>
<name>A0ABQ7JGF5_9APIC</name>
<proteinExistence type="predicted"/>
<organism evidence="1 2">
    <name type="scientific">Cardiosporidium cionae</name>
    <dbReference type="NCBI Taxonomy" id="476202"/>
    <lineage>
        <taxon>Eukaryota</taxon>
        <taxon>Sar</taxon>
        <taxon>Alveolata</taxon>
        <taxon>Apicomplexa</taxon>
        <taxon>Aconoidasida</taxon>
        <taxon>Nephromycida</taxon>
        <taxon>Cardiosporidium</taxon>
    </lineage>
</organism>
<evidence type="ECO:0000313" key="1">
    <source>
        <dbReference type="EMBL" id="KAF8823111.1"/>
    </source>
</evidence>
<dbReference type="EMBL" id="JADAQX010000002">
    <property type="protein sequence ID" value="KAF8823111.1"/>
    <property type="molecule type" value="Genomic_DNA"/>
</dbReference>
<reference evidence="1 2" key="1">
    <citation type="journal article" date="2020" name="bioRxiv">
        <title>Metabolic contributions of an alphaproteobacterial endosymbiont in the apicomplexan Cardiosporidium cionae.</title>
        <authorList>
            <person name="Hunter E.S."/>
            <person name="Paight C.J."/>
            <person name="Lane C.E."/>
        </authorList>
    </citation>
    <scope>NUCLEOTIDE SEQUENCE [LARGE SCALE GENOMIC DNA]</scope>
    <source>
        <strain evidence="1">ESH_2018</strain>
    </source>
</reference>
<sequence length="142" mass="16531">SVYTKPAKDARSSTESKTLWKTNPQIACDEIRERKTNTEIGVKLIDAFADVPTEYPSLVQNRLRRLRFFKERMQDWQEHLIWFRSHNSLSGQFRCELNPRSLAFNAVHTVVYNQFTDTLIVVHTSLPGHLQCVVLECQVLIL</sequence>
<feature type="non-terminal residue" evidence="1">
    <location>
        <position position="1"/>
    </location>
</feature>
<protein>
    <recommendedName>
        <fullName evidence="3">Tick transposon</fullName>
    </recommendedName>
</protein>
<keyword evidence="2" id="KW-1185">Reference proteome</keyword>
<evidence type="ECO:0000313" key="2">
    <source>
        <dbReference type="Proteomes" id="UP000823046"/>
    </source>
</evidence>
<evidence type="ECO:0008006" key="3">
    <source>
        <dbReference type="Google" id="ProtNLM"/>
    </source>
</evidence>
<dbReference type="Proteomes" id="UP000823046">
    <property type="component" value="Unassembled WGS sequence"/>
</dbReference>
<comment type="caution">
    <text evidence="1">The sequence shown here is derived from an EMBL/GenBank/DDBJ whole genome shotgun (WGS) entry which is preliminary data.</text>
</comment>